<dbReference type="OrthoDB" id="3174560at2"/>
<dbReference type="GO" id="GO:0006355">
    <property type="term" value="P:regulation of DNA-templated transcription"/>
    <property type="evidence" value="ECO:0007669"/>
    <property type="project" value="InterPro"/>
</dbReference>
<reference evidence="4 5" key="1">
    <citation type="submission" date="2017-12" db="EMBL/GenBank/DDBJ databases">
        <title>Characterization of six clinical isolates of Enterochimera gen. nov., a novel genus of the Yersiniaciae family and the three species Enterochimera arupensis sp. nov., Enterochimera coloradensis sp. nov, and Enterochimera californica sp. nov.</title>
        <authorList>
            <person name="Rossi A."/>
            <person name="Fisher M."/>
        </authorList>
    </citation>
    <scope>NUCLEOTIDE SEQUENCE [LARGE SCALE GENOMIC DNA]</scope>
    <source>
        <strain evidence="5">2015-Iso6</strain>
    </source>
</reference>
<dbReference type="InterPro" id="IPR007337">
    <property type="entry name" value="RelB/DinJ"/>
</dbReference>
<dbReference type="Gene3D" id="1.10.1220.10">
    <property type="entry name" value="Met repressor-like"/>
    <property type="match status" value="1"/>
</dbReference>
<proteinExistence type="inferred from homology"/>
<dbReference type="Pfam" id="PF04221">
    <property type="entry name" value="RelB"/>
    <property type="match status" value="1"/>
</dbReference>
<keyword evidence="2" id="KW-1277">Toxin-antitoxin system</keyword>
<sequence length="104" mass="11420">METYVRARIDAALKDEATAVLRDCGLTISAAFRLFLGQVVEEQRLPLEIKRPSARLRAAMQEADEIAAKHGSHFDDIDDMLGSLGHGEGKQEKQQGKGRAKKTG</sequence>
<dbReference type="InterPro" id="IPR026262">
    <property type="entry name" value="DinJ"/>
</dbReference>
<dbReference type="PANTHER" id="PTHR38781">
    <property type="entry name" value="ANTITOXIN DINJ-RELATED"/>
    <property type="match status" value="1"/>
</dbReference>
<dbReference type="GO" id="GO:0000987">
    <property type="term" value="F:cis-regulatory region sequence-specific DNA binding"/>
    <property type="evidence" value="ECO:0007669"/>
    <property type="project" value="InterPro"/>
</dbReference>
<comment type="similarity">
    <text evidence="1">Belongs to the RelB/DinJ antitoxin family.</text>
</comment>
<dbReference type="NCBIfam" id="TIGR02384">
    <property type="entry name" value="RelB_DinJ"/>
    <property type="match status" value="1"/>
</dbReference>
<comment type="caution">
    <text evidence="4">The sequence shown here is derived from an EMBL/GenBank/DDBJ whole genome shotgun (WGS) entry which is preliminary data.</text>
</comment>
<dbReference type="GO" id="GO:0044010">
    <property type="term" value="P:single-species biofilm formation"/>
    <property type="evidence" value="ECO:0007669"/>
    <property type="project" value="InterPro"/>
</dbReference>
<evidence type="ECO:0000256" key="1">
    <source>
        <dbReference type="ARBA" id="ARBA00010562"/>
    </source>
</evidence>
<organism evidence="4 5">
    <name type="scientific">Chimaeribacter californicus</name>
    <dbReference type="NCBI Taxonomy" id="2060067"/>
    <lineage>
        <taxon>Bacteria</taxon>
        <taxon>Pseudomonadati</taxon>
        <taxon>Pseudomonadota</taxon>
        <taxon>Gammaproteobacteria</taxon>
        <taxon>Enterobacterales</taxon>
        <taxon>Yersiniaceae</taxon>
        <taxon>Chimaeribacter</taxon>
    </lineage>
</organism>
<protein>
    <submittedName>
        <fullName evidence="4">Type II toxin-antitoxin system antitoxin, RelB/DinJ family</fullName>
    </submittedName>
</protein>
<accession>A0A2N5E4H4</accession>
<dbReference type="GO" id="GO:0006351">
    <property type="term" value="P:DNA-templated transcription"/>
    <property type="evidence" value="ECO:0007669"/>
    <property type="project" value="TreeGrafter"/>
</dbReference>
<keyword evidence="5" id="KW-1185">Reference proteome</keyword>
<gene>
    <name evidence="4" type="ORF">CYR55_12985</name>
</gene>
<dbReference type="EMBL" id="PJZF01000010">
    <property type="protein sequence ID" value="PLR35877.1"/>
    <property type="molecule type" value="Genomic_DNA"/>
</dbReference>
<dbReference type="Proteomes" id="UP000234240">
    <property type="component" value="Unassembled WGS sequence"/>
</dbReference>
<evidence type="ECO:0000313" key="5">
    <source>
        <dbReference type="Proteomes" id="UP000234240"/>
    </source>
</evidence>
<dbReference type="PIRSF" id="PIRSF003108">
    <property type="entry name" value="DinJ"/>
    <property type="match status" value="1"/>
</dbReference>
<evidence type="ECO:0000313" key="4">
    <source>
        <dbReference type="EMBL" id="PLR35877.1"/>
    </source>
</evidence>
<feature type="region of interest" description="Disordered" evidence="3">
    <location>
        <begin position="78"/>
        <end position="104"/>
    </location>
</feature>
<evidence type="ECO:0000256" key="3">
    <source>
        <dbReference type="SAM" id="MobiDB-lite"/>
    </source>
</evidence>
<dbReference type="AlphaFoldDB" id="A0A2N5E4H4"/>
<evidence type="ECO:0000256" key="2">
    <source>
        <dbReference type="ARBA" id="ARBA00022649"/>
    </source>
</evidence>
<dbReference type="GO" id="GO:0015643">
    <property type="term" value="F:toxic substance binding"/>
    <property type="evidence" value="ECO:0007669"/>
    <property type="project" value="InterPro"/>
</dbReference>
<dbReference type="PANTHER" id="PTHR38781:SF1">
    <property type="entry name" value="ANTITOXIN DINJ-RELATED"/>
    <property type="match status" value="1"/>
</dbReference>
<name>A0A2N5E4H4_9GAMM</name>
<dbReference type="InterPro" id="IPR013321">
    <property type="entry name" value="Arc_rbn_hlx_hlx"/>
</dbReference>